<evidence type="ECO:0000256" key="11">
    <source>
        <dbReference type="ARBA" id="ARBA00068630"/>
    </source>
</evidence>
<dbReference type="InterPro" id="IPR051639">
    <property type="entry name" value="BCD1"/>
</dbReference>
<name>A0A4Y1ZQL6_ARAVE</name>
<dbReference type="GO" id="GO:0000492">
    <property type="term" value="P:box C/D snoRNP assembly"/>
    <property type="evidence" value="ECO:0007669"/>
    <property type="project" value="TreeGrafter"/>
</dbReference>
<evidence type="ECO:0000259" key="14">
    <source>
        <dbReference type="PROSITE" id="PS51083"/>
    </source>
</evidence>
<dbReference type="GO" id="GO:0000463">
    <property type="term" value="P:maturation of LSU-rRNA from tricistronic rRNA transcript (SSU-rRNA, 5.8S rRNA, LSU-rRNA)"/>
    <property type="evidence" value="ECO:0007669"/>
    <property type="project" value="TreeGrafter"/>
</dbReference>
<evidence type="ECO:0000256" key="5">
    <source>
        <dbReference type="ARBA" id="ARBA00022771"/>
    </source>
</evidence>
<dbReference type="OrthoDB" id="272357at2759"/>
<evidence type="ECO:0000256" key="1">
    <source>
        <dbReference type="ARBA" id="ARBA00022499"/>
    </source>
</evidence>
<dbReference type="SUPFAM" id="SSF144232">
    <property type="entry name" value="HIT/MYND zinc finger-like"/>
    <property type="match status" value="1"/>
</dbReference>
<evidence type="ECO:0000313" key="16">
    <source>
        <dbReference type="Proteomes" id="UP000499080"/>
    </source>
</evidence>
<accession>A0A4Y1ZQL6</accession>
<dbReference type="FunFam" id="3.30.60.190:FF:000001">
    <property type="entry name" value="box C/D snoRNA protein 1"/>
    <property type="match status" value="1"/>
</dbReference>
<dbReference type="GO" id="GO:0048254">
    <property type="term" value="P:snoRNA localization"/>
    <property type="evidence" value="ECO:0007669"/>
    <property type="project" value="TreeGrafter"/>
</dbReference>
<keyword evidence="5 13" id="KW-0863">Zinc-finger</keyword>
<organism evidence="15 16">
    <name type="scientific">Araneus ventricosus</name>
    <name type="common">Orbweaver spider</name>
    <name type="synonym">Epeira ventricosa</name>
    <dbReference type="NCBI Taxonomy" id="182803"/>
    <lineage>
        <taxon>Eukaryota</taxon>
        <taxon>Metazoa</taxon>
        <taxon>Ecdysozoa</taxon>
        <taxon>Arthropoda</taxon>
        <taxon>Chelicerata</taxon>
        <taxon>Arachnida</taxon>
        <taxon>Araneae</taxon>
        <taxon>Araneomorphae</taxon>
        <taxon>Entelegynae</taxon>
        <taxon>Araneoidea</taxon>
        <taxon>Araneidae</taxon>
        <taxon>Araneus</taxon>
    </lineage>
</organism>
<feature type="domain" description="HIT-type" evidence="14">
    <location>
        <begin position="22"/>
        <end position="55"/>
    </location>
</feature>
<dbReference type="PANTHER" id="PTHR13483">
    <property type="entry name" value="BOX C_D SNORNA PROTEIN 1-RELATED"/>
    <property type="match status" value="1"/>
</dbReference>
<comment type="function">
    <text evidence="8">Required for box C/D snoRNAs accumulation involved in snoRNA processing, snoRNA transport to the nucleolus and ribosome biogenesis.</text>
</comment>
<dbReference type="GO" id="GO:0070761">
    <property type="term" value="C:pre-snoRNP complex"/>
    <property type="evidence" value="ECO:0007669"/>
    <property type="project" value="TreeGrafter"/>
</dbReference>
<protein>
    <recommendedName>
        <fullName evidence="11">Box C/D snoRNA protein 1</fullName>
    </recommendedName>
    <alternativeName>
        <fullName evidence="12">Zinc finger HIT domain-containing protein 6</fullName>
    </alternativeName>
</protein>
<dbReference type="AlphaFoldDB" id="A0A4Y1ZQL6"/>
<keyword evidence="4" id="KW-0479">Metal-binding</keyword>
<gene>
    <name evidence="15" type="primary">Znhit6</name>
    <name evidence="15" type="ORF">AVEN_239122_1</name>
</gene>
<comment type="caution">
    <text evidence="15">The sequence shown here is derived from an EMBL/GenBank/DDBJ whole genome shotgun (WGS) entry which is preliminary data.</text>
</comment>
<evidence type="ECO:0000256" key="3">
    <source>
        <dbReference type="ARBA" id="ARBA00022553"/>
    </source>
</evidence>
<dbReference type="EMBL" id="BGPR01151879">
    <property type="protein sequence ID" value="GBL61145.1"/>
    <property type="molecule type" value="Genomic_DNA"/>
</dbReference>
<evidence type="ECO:0000256" key="13">
    <source>
        <dbReference type="PROSITE-ProRule" id="PRU00453"/>
    </source>
</evidence>
<dbReference type="PANTHER" id="PTHR13483:SF3">
    <property type="entry name" value="BOX C_D SNORNA PROTEIN 1"/>
    <property type="match status" value="1"/>
</dbReference>
<comment type="similarity">
    <text evidence="9">Belongs to the BCD1 family.</text>
</comment>
<evidence type="ECO:0000256" key="7">
    <source>
        <dbReference type="ARBA" id="ARBA00022843"/>
    </source>
</evidence>
<dbReference type="CDD" id="cd23023">
    <property type="entry name" value="zf-HIT_BCD1"/>
    <property type="match status" value="1"/>
</dbReference>
<keyword evidence="3" id="KW-0597">Phosphoprotein</keyword>
<dbReference type="Gene3D" id="3.30.60.190">
    <property type="match status" value="1"/>
</dbReference>
<evidence type="ECO:0000256" key="9">
    <source>
        <dbReference type="ARBA" id="ARBA00049654"/>
    </source>
</evidence>
<reference evidence="15 16" key="1">
    <citation type="journal article" date="2019" name="Sci. Rep.">
        <title>Orb-weaving spider Araneus ventricosus genome elucidates the spidroin gene catalogue.</title>
        <authorList>
            <person name="Kono N."/>
            <person name="Nakamura H."/>
            <person name="Ohtoshi R."/>
            <person name="Moran D.A.P."/>
            <person name="Shinohara A."/>
            <person name="Yoshida Y."/>
            <person name="Fujiwara M."/>
            <person name="Mori M."/>
            <person name="Tomita M."/>
            <person name="Arakawa K."/>
        </authorList>
    </citation>
    <scope>NUCLEOTIDE SEQUENCE [LARGE SCALE GENOMIC DNA]</scope>
</reference>
<dbReference type="PROSITE" id="PS51083">
    <property type="entry name" value="ZF_HIT"/>
    <property type="match status" value="1"/>
</dbReference>
<evidence type="ECO:0000256" key="4">
    <source>
        <dbReference type="ARBA" id="ARBA00022723"/>
    </source>
</evidence>
<evidence type="ECO:0000313" key="15">
    <source>
        <dbReference type="EMBL" id="GBL61145.1"/>
    </source>
</evidence>
<dbReference type="GO" id="GO:0008270">
    <property type="term" value="F:zinc ion binding"/>
    <property type="evidence" value="ECO:0007669"/>
    <property type="project" value="UniProtKB-UniRule"/>
</dbReference>
<dbReference type="Pfam" id="PF04438">
    <property type="entry name" value="zf-HIT"/>
    <property type="match status" value="1"/>
</dbReference>
<keyword evidence="6" id="KW-0862">Zinc</keyword>
<keyword evidence="2" id="KW-0690">Ribosome biogenesis</keyword>
<keyword evidence="16" id="KW-1185">Reference proteome</keyword>
<dbReference type="GO" id="GO:0005634">
    <property type="term" value="C:nucleus"/>
    <property type="evidence" value="ECO:0007669"/>
    <property type="project" value="TreeGrafter"/>
</dbReference>
<dbReference type="Proteomes" id="UP000499080">
    <property type="component" value="Unassembled WGS sequence"/>
</dbReference>
<keyword evidence="1" id="KW-1017">Isopeptide bond</keyword>
<evidence type="ECO:0000256" key="8">
    <source>
        <dbReference type="ARBA" id="ARBA00049598"/>
    </source>
</evidence>
<evidence type="ECO:0000256" key="6">
    <source>
        <dbReference type="ARBA" id="ARBA00022833"/>
    </source>
</evidence>
<evidence type="ECO:0000256" key="2">
    <source>
        <dbReference type="ARBA" id="ARBA00022517"/>
    </source>
</evidence>
<proteinExistence type="inferred from homology"/>
<evidence type="ECO:0000256" key="10">
    <source>
        <dbReference type="ARBA" id="ARBA00061949"/>
    </source>
</evidence>
<dbReference type="InterPro" id="IPR007529">
    <property type="entry name" value="Znf_HIT"/>
</dbReference>
<sequence length="121" mass="13867">MESLDESSGSPSSTGIVYENLCSVCNEPSKYRCPKCSTFSCSLECVKVHKEETACDGVRDKTAFIPLDEFQERHLLSDYHFLENIGRTIDNAQRSKKKFGLMHYLPHEIFKMDGENKKQHD</sequence>
<evidence type="ECO:0000256" key="12">
    <source>
        <dbReference type="ARBA" id="ARBA00077531"/>
    </source>
</evidence>
<comment type="subunit">
    <text evidence="10">Interacts with FBL, SNU13, NOP58, NUFIP1, RUVBL1, RUVBL2 and TAF9. Interacts (via HIT-type zinc finger) with the RUVBL1/RUVBL2 complex in the presence of ADP.</text>
</comment>
<keyword evidence="7" id="KW-0832">Ubl conjugation</keyword>